<dbReference type="AlphaFoldDB" id="A0A5C4Y551"/>
<name>A0A5C4Y551_9DEIO</name>
<dbReference type="Pfam" id="PF13360">
    <property type="entry name" value="PQQ_2"/>
    <property type="match status" value="1"/>
</dbReference>
<keyword evidence="2" id="KW-0677">Repeat</keyword>
<dbReference type="Proteomes" id="UP000313988">
    <property type="component" value="Unassembled WGS sequence"/>
</dbReference>
<dbReference type="SMART" id="SM00320">
    <property type="entry name" value="WD40"/>
    <property type="match status" value="7"/>
</dbReference>
<feature type="chain" id="PRO_5022731062" description="Pyrrolo-quinoline quinone repeat domain-containing protein" evidence="4">
    <location>
        <begin position="49"/>
        <end position="712"/>
    </location>
</feature>
<dbReference type="SUPFAM" id="SSF50998">
    <property type="entry name" value="Quinoprotein alcohol dehydrogenase-like"/>
    <property type="match status" value="1"/>
</dbReference>
<evidence type="ECO:0000256" key="3">
    <source>
        <dbReference type="PROSITE-ProRule" id="PRU00221"/>
    </source>
</evidence>
<protein>
    <recommendedName>
        <fullName evidence="5">Pyrrolo-quinoline quinone repeat domain-containing protein</fullName>
    </recommendedName>
</protein>
<evidence type="ECO:0000259" key="5">
    <source>
        <dbReference type="Pfam" id="PF13360"/>
    </source>
</evidence>
<evidence type="ECO:0000256" key="2">
    <source>
        <dbReference type="ARBA" id="ARBA00022737"/>
    </source>
</evidence>
<dbReference type="PROSITE" id="PS50082">
    <property type="entry name" value="WD_REPEATS_2"/>
    <property type="match status" value="2"/>
</dbReference>
<dbReference type="InterPro" id="IPR001680">
    <property type="entry name" value="WD40_rpt"/>
</dbReference>
<evidence type="ECO:0000313" key="7">
    <source>
        <dbReference type="Proteomes" id="UP000313988"/>
    </source>
</evidence>
<keyword evidence="4" id="KW-0732">Signal</keyword>
<dbReference type="PANTHER" id="PTHR22847:SF637">
    <property type="entry name" value="WD REPEAT DOMAIN 5B"/>
    <property type="match status" value="1"/>
</dbReference>
<feature type="signal peptide" evidence="4">
    <location>
        <begin position="1"/>
        <end position="48"/>
    </location>
</feature>
<dbReference type="InterPro" id="IPR002372">
    <property type="entry name" value="PQQ_rpt_dom"/>
</dbReference>
<dbReference type="InterPro" id="IPR011659">
    <property type="entry name" value="WD40"/>
</dbReference>
<evidence type="ECO:0000256" key="4">
    <source>
        <dbReference type="SAM" id="SignalP"/>
    </source>
</evidence>
<dbReference type="InterPro" id="IPR011044">
    <property type="entry name" value="Quino_amine_DH_bsu"/>
</dbReference>
<dbReference type="InterPro" id="IPR011047">
    <property type="entry name" value="Quinoprotein_ADH-like_sf"/>
</dbReference>
<dbReference type="Gene3D" id="2.130.10.10">
    <property type="entry name" value="YVTN repeat-like/Quinoprotein amine dehydrogenase"/>
    <property type="match status" value="4"/>
</dbReference>
<gene>
    <name evidence="6" type="ORF">FHR04_12200</name>
</gene>
<reference evidence="6 7" key="1">
    <citation type="submission" date="2019-06" db="EMBL/GenBank/DDBJ databases">
        <title>Genome sequence of Deinococcus radiopugnans ATCC 19172.</title>
        <authorList>
            <person name="Maclea K.S."/>
            <person name="Maynard C.R."/>
        </authorList>
    </citation>
    <scope>NUCLEOTIDE SEQUENCE [LARGE SCALE GENOMIC DNA]</scope>
    <source>
        <strain evidence="6 7">ATCC 19172</strain>
    </source>
</reference>
<evidence type="ECO:0000313" key="6">
    <source>
        <dbReference type="EMBL" id="TNM70659.1"/>
    </source>
</evidence>
<evidence type="ECO:0000256" key="1">
    <source>
        <dbReference type="ARBA" id="ARBA00022574"/>
    </source>
</evidence>
<dbReference type="PANTHER" id="PTHR22847">
    <property type="entry name" value="WD40 REPEAT PROTEIN"/>
    <property type="match status" value="1"/>
</dbReference>
<organism evidence="6 7">
    <name type="scientific">Deinococcus radiopugnans ATCC 19172</name>
    <dbReference type="NCBI Taxonomy" id="585398"/>
    <lineage>
        <taxon>Bacteria</taxon>
        <taxon>Thermotogati</taxon>
        <taxon>Deinococcota</taxon>
        <taxon>Deinococci</taxon>
        <taxon>Deinococcales</taxon>
        <taxon>Deinococcaceae</taxon>
        <taxon>Deinococcus</taxon>
    </lineage>
</organism>
<feature type="domain" description="Pyrrolo-quinoline quinone repeat" evidence="5">
    <location>
        <begin position="66"/>
        <end position="304"/>
    </location>
</feature>
<feature type="repeat" description="WD" evidence="3">
    <location>
        <begin position="348"/>
        <end position="387"/>
    </location>
</feature>
<feature type="repeat" description="WD" evidence="3">
    <location>
        <begin position="267"/>
        <end position="307"/>
    </location>
</feature>
<proteinExistence type="predicted"/>
<dbReference type="OrthoDB" id="62128at2"/>
<accession>A0A5C4Y551</accession>
<dbReference type="Pfam" id="PF00400">
    <property type="entry name" value="WD40"/>
    <property type="match status" value="1"/>
</dbReference>
<keyword evidence="1 3" id="KW-0853">WD repeat</keyword>
<dbReference type="EMBL" id="VDMO01000012">
    <property type="protein sequence ID" value="TNM70659.1"/>
    <property type="molecule type" value="Genomic_DNA"/>
</dbReference>
<dbReference type="InterPro" id="IPR015943">
    <property type="entry name" value="WD40/YVTN_repeat-like_dom_sf"/>
</dbReference>
<dbReference type="SUPFAM" id="SSF50969">
    <property type="entry name" value="YVTN repeat-like/Quinoprotein amine dehydrogenase"/>
    <property type="match status" value="1"/>
</dbReference>
<dbReference type="PROSITE" id="PS50294">
    <property type="entry name" value="WD_REPEATS_REGION"/>
    <property type="match status" value="1"/>
</dbReference>
<comment type="caution">
    <text evidence="6">The sequence shown here is derived from an EMBL/GenBank/DDBJ whole genome shotgun (WGS) entry which is preliminary data.</text>
</comment>
<sequence>MMVQSVDARRLRLLTGALLCSTPYPAAMSKRTPVATLLLGLLAASAQAAPAKVSFDLLRTVQPVHLGSGPLALSADGRRLAVLDLNSTDTRKSSLVVREAQTGRELWRVPAPDSYGERLVFSPDGQTLLHLGQAARAYDAATGKPRWARTEPKTSYTGAIFSSDSSAVYLSSLENWATPHLTRLESTGGAANWQGFAPSASSKDEHPMEGFYSRVTALTLNPAGDLLATGSFGGGLVLRRPDSNGATTILTDPPISKRPTQAALAGKTAHGGQVLGLVFAPDGSLISGANDGTVKRWEVASGRRLALALLPGGVQAMTLLPDAQGLLVTSSMKVVQLRLPDLQEVRRFSGHVGQITSLATSGNTVWTSSQDGTTKRWKLQSGPEEATFGRVKVAAVSPDGQTFALNLGDSTVRLTDAKGNALRTLRGFVSPSKKAWEHIGARSLAFSPDGKTLAGGVVSKFRMTMESYTSDTTGYLWDVKTGQALRALPGLPGEAVTFSPDGEQLLGVSTQDGSVPGYQVRRVSDGAVLAKPCAPFTPDRSNLVGPSCPVERVRGASWVGQRVRVLSMPGDAGRPATSVKDAVTGKVLTSLGKLWQNGPAMGISPDGTRVVSLARNGLRVWSGGGQLLKTWPDILDALPYNNGPLLFSPDGQRFTYPDQTLNPPKLHSALTGEVLGTLNQKTSALGFVQRGQALVTLSPDRGVQLWRIRAAK</sequence>
<dbReference type="Pfam" id="PF07676">
    <property type="entry name" value="PD40"/>
    <property type="match status" value="1"/>
</dbReference>